<name>A0A5J4RAH8_9ZZZZ</name>
<protein>
    <recommendedName>
        <fullName evidence="2">Cyclic nucleotide-binding domain-containing protein</fullName>
    </recommendedName>
</protein>
<dbReference type="AlphaFoldDB" id="A0A5J4RAH8"/>
<dbReference type="SUPFAM" id="SSF51206">
    <property type="entry name" value="cAMP-binding domain-like"/>
    <property type="match status" value="1"/>
</dbReference>
<dbReference type="InterPro" id="IPR018490">
    <property type="entry name" value="cNMP-bd_dom_sf"/>
</dbReference>
<sequence length="186" mass="21716">MENIISSMRKLYPVSDEAIDLLASNLTEHYFAPKELIMRAEHRYRKTYIIEKGITRSFLLVSKKDITNWFSIEGDFAGGSLDQYRNMPSFENIEALEEVKAYSIPIKILNELYKENIDLANWARVLHQEIFLTMQSLRIDRLNLSAKERYEKLLREYPNICNRVNLGHIASYLGITLPTLSKIRAN</sequence>
<dbReference type="EMBL" id="SNRY01001462">
    <property type="protein sequence ID" value="KAA6330758.1"/>
    <property type="molecule type" value="Genomic_DNA"/>
</dbReference>
<evidence type="ECO:0008006" key="2">
    <source>
        <dbReference type="Google" id="ProtNLM"/>
    </source>
</evidence>
<accession>A0A5J4RAH8</accession>
<gene>
    <name evidence="1" type="ORF">EZS27_020574</name>
</gene>
<organism evidence="1">
    <name type="scientific">termite gut metagenome</name>
    <dbReference type="NCBI Taxonomy" id="433724"/>
    <lineage>
        <taxon>unclassified sequences</taxon>
        <taxon>metagenomes</taxon>
        <taxon>organismal metagenomes</taxon>
    </lineage>
</organism>
<proteinExistence type="predicted"/>
<dbReference type="Gene3D" id="2.60.120.10">
    <property type="entry name" value="Jelly Rolls"/>
    <property type="match status" value="1"/>
</dbReference>
<comment type="caution">
    <text evidence="1">The sequence shown here is derived from an EMBL/GenBank/DDBJ whole genome shotgun (WGS) entry which is preliminary data.</text>
</comment>
<reference evidence="1" key="1">
    <citation type="submission" date="2019-03" db="EMBL/GenBank/DDBJ databases">
        <title>Single cell metagenomics reveals metabolic interactions within the superorganism composed of flagellate Streblomastix strix and complex community of Bacteroidetes bacteria on its surface.</title>
        <authorList>
            <person name="Treitli S.C."/>
            <person name="Kolisko M."/>
            <person name="Husnik F."/>
            <person name="Keeling P."/>
            <person name="Hampl V."/>
        </authorList>
    </citation>
    <scope>NUCLEOTIDE SEQUENCE</scope>
    <source>
        <strain evidence="1">STM</strain>
    </source>
</reference>
<dbReference type="InterPro" id="IPR014710">
    <property type="entry name" value="RmlC-like_jellyroll"/>
</dbReference>
<evidence type="ECO:0000313" key="1">
    <source>
        <dbReference type="EMBL" id="KAA6330758.1"/>
    </source>
</evidence>